<proteinExistence type="predicted"/>
<keyword evidence="8" id="KW-0626">Porin</keyword>
<dbReference type="STRING" id="272560.BPSS2064"/>
<evidence type="ECO:0000259" key="12">
    <source>
        <dbReference type="Pfam" id="PF13609"/>
    </source>
</evidence>
<evidence type="ECO:0000256" key="4">
    <source>
        <dbReference type="ARBA" id="ARBA00022452"/>
    </source>
</evidence>
<keyword evidence="14" id="KW-1185">Reference proteome</keyword>
<evidence type="ECO:0000256" key="10">
    <source>
        <dbReference type="ARBA" id="ARBA00023237"/>
    </source>
</evidence>
<comment type="subunit">
    <text evidence="2">Homotrimer.</text>
</comment>
<dbReference type="Proteomes" id="UP000000605">
    <property type="component" value="Chromosome 2"/>
</dbReference>
<organism evidence="13 14">
    <name type="scientific">Burkholderia pseudomallei (strain K96243)</name>
    <dbReference type="NCBI Taxonomy" id="272560"/>
    <lineage>
        <taxon>Bacteria</taxon>
        <taxon>Pseudomonadati</taxon>
        <taxon>Pseudomonadota</taxon>
        <taxon>Betaproteobacteria</taxon>
        <taxon>Burkholderiales</taxon>
        <taxon>Burkholderiaceae</taxon>
        <taxon>Burkholderia</taxon>
        <taxon>pseudomallei group</taxon>
    </lineage>
</organism>
<dbReference type="CDD" id="cd00342">
    <property type="entry name" value="gram_neg_porins"/>
    <property type="match status" value="1"/>
</dbReference>
<keyword evidence="5" id="KW-0812">Transmembrane</keyword>
<evidence type="ECO:0000313" key="13">
    <source>
        <dbReference type="EMBL" id="CAH39544.1"/>
    </source>
</evidence>
<accession>Q63IK5</accession>
<dbReference type="EMBL" id="BX571966">
    <property type="protein sequence ID" value="CAH39544.1"/>
    <property type="molecule type" value="Genomic_DNA"/>
</dbReference>
<evidence type="ECO:0000256" key="5">
    <source>
        <dbReference type="ARBA" id="ARBA00022692"/>
    </source>
</evidence>
<keyword evidence="3" id="KW-0813">Transport</keyword>
<dbReference type="AlphaFoldDB" id="Q63IK5"/>
<evidence type="ECO:0000256" key="7">
    <source>
        <dbReference type="ARBA" id="ARBA00023065"/>
    </source>
</evidence>
<dbReference type="KEGG" id="bps:BPSS2064"/>
<reference evidence="13 14" key="1">
    <citation type="journal article" date="2004" name="Proc. Natl. Acad. Sci. U.S.A.">
        <title>Genomic plasticity of the causative agent of melioidosis, Burkholderia pseudomallei.</title>
        <authorList>
            <person name="Holden M.T.G."/>
            <person name="Titball R.W."/>
            <person name="Peacock S.J."/>
            <person name="Cerdeno-Tarraga A.M."/>
            <person name="Atkins T."/>
            <person name="Crossman L.C."/>
            <person name="Pitt T."/>
            <person name="Churcher C."/>
            <person name="Mungall K."/>
            <person name="Bentley S.D."/>
            <person name="Sebaihia M."/>
            <person name="Thomson N.R."/>
            <person name="Bason N."/>
            <person name="Beacham I.R."/>
            <person name="Brooks K."/>
            <person name="Brown K.A."/>
            <person name="Brown N.F."/>
            <person name="Challis G.L."/>
            <person name="Cherevach I."/>
            <person name="Chillingworth T."/>
            <person name="Cronin A."/>
            <person name="Crosset B."/>
            <person name="Davis P."/>
            <person name="DeShazer D."/>
            <person name="Feltwell T."/>
            <person name="Fraser A."/>
            <person name="Hance Z."/>
            <person name="Hauser H."/>
            <person name="Holroyd S."/>
            <person name="Jagels K."/>
            <person name="Keith K.E."/>
            <person name="Maddison M."/>
            <person name="Moule S."/>
            <person name="Price C."/>
            <person name="Quail M.A."/>
            <person name="Rabbinowitsch E."/>
            <person name="Rutherford K."/>
            <person name="Sanders M."/>
            <person name="Simmonds M."/>
            <person name="Songsivilai S."/>
            <person name="Stevens K."/>
            <person name="Tumapa S."/>
            <person name="Vesaratchavest M."/>
            <person name="Whitehead S."/>
            <person name="Yeats C."/>
            <person name="Barrell B.G."/>
            <person name="Oyston P.C.F."/>
            <person name="Parkhill J."/>
        </authorList>
    </citation>
    <scope>NUCLEOTIDE SEQUENCE [LARGE SCALE GENOMIC DNA]</scope>
    <source>
        <strain evidence="13 14">K96243</strain>
    </source>
</reference>
<dbReference type="Pfam" id="PF13609">
    <property type="entry name" value="Porin_4"/>
    <property type="match status" value="1"/>
</dbReference>
<dbReference type="InterPro" id="IPR023614">
    <property type="entry name" value="Porin_dom_sf"/>
</dbReference>
<evidence type="ECO:0000256" key="2">
    <source>
        <dbReference type="ARBA" id="ARBA00011233"/>
    </source>
</evidence>
<sequence length="359" mass="38204">MQMKKVMLATWLLAIGGFAQAQSSVTLYGRIDTGLEYMSGLTNGSGRSVSRLRAESGDWGTGMFGLKGVEDIGGGTKVIFQLEGGLNSMVGQVGSGTTIFNRWAYVGVQNDTYGTLTAGRMLWISNGLWDFDPLGQTAWSSASLVRGRNWQASSNNIAYQSPKWGGFDVAGQYALSNSTNWNAGGANGQGRSVGLQATYTSAFFQVRGIYDELRNPTTGQFDDVFNYSREYFGGLNVFLGPFKLQAAYQASQASQAPAGAPTRTQLEWGGLAWQATPAVALIGAVYHVNANNGGGNATIYTIAGSYNLSKRTLLNVQVATARNSRNANFSLEANGPTSSDNPLPGHSQSGIYAGIQHAF</sequence>
<comment type="subcellular location">
    <subcellularLocation>
        <location evidence="1">Cell outer membrane</location>
        <topology evidence="1">Multi-pass membrane protein</topology>
    </subcellularLocation>
</comment>
<dbReference type="GO" id="GO:0015288">
    <property type="term" value="F:porin activity"/>
    <property type="evidence" value="ECO:0007669"/>
    <property type="project" value="UniProtKB-KW"/>
</dbReference>
<evidence type="ECO:0000256" key="9">
    <source>
        <dbReference type="ARBA" id="ARBA00023136"/>
    </source>
</evidence>
<dbReference type="PATRIC" id="fig|272560.6.peg.6459"/>
<feature type="chain" id="PRO_5004266472" evidence="11">
    <location>
        <begin position="22"/>
        <end position="359"/>
    </location>
</feature>
<dbReference type="GO" id="GO:0006811">
    <property type="term" value="P:monoatomic ion transport"/>
    <property type="evidence" value="ECO:0007669"/>
    <property type="project" value="UniProtKB-KW"/>
</dbReference>
<keyword evidence="6 11" id="KW-0732">Signal</keyword>
<feature type="signal peptide" evidence="11">
    <location>
        <begin position="1"/>
        <end position="21"/>
    </location>
</feature>
<name>Q63IK5_BURPS</name>
<evidence type="ECO:0000256" key="6">
    <source>
        <dbReference type="ARBA" id="ARBA00022729"/>
    </source>
</evidence>
<dbReference type="GO" id="GO:0009279">
    <property type="term" value="C:cell outer membrane"/>
    <property type="evidence" value="ECO:0007669"/>
    <property type="project" value="UniProtKB-SubCell"/>
</dbReference>
<evidence type="ECO:0000313" key="14">
    <source>
        <dbReference type="Proteomes" id="UP000000605"/>
    </source>
</evidence>
<gene>
    <name evidence="13" type="ordered locus">BPSS2064</name>
</gene>
<evidence type="ECO:0000256" key="3">
    <source>
        <dbReference type="ARBA" id="ARBA00022448"/>
    </source>
</evidence>
<evidence type="ECO:0000256" key="11">
    <source>
        <dbReference type="SAM" id="SignalP"/>
    </source>
</evidence>
<dbReference type="GO" id="GO:0046930">
    <property type="term" value="C:pore complex"/>
    <property type="evidence" value="ECO:0007669"/>
    <property type="project" value="UniProtKB-KW"/>
</dbReference>
<dbReference type="eggNOG" id="COG3203">
    <property type="taxonomic scope" value="Bacteria"/>
</dbReference>
<keyword evidence="10" id="KW-0998">Cell outer membrane</keyword>
<protein>
    <submittedName>
        <fullName evidence="13">Porin protein</fullName>
    </submittedName>
</protein>
<dbReference type="SUPFAM" id="SSF56935">
    <property type="entry name" value="Porins"/>
    <property type="match status" value="1"/>
</dbReference>
<dbReference type="SMR" id="Q63IK5"/>
<keyword evidence="7" id="KW-0406">Ion transport</keyword>
<keyword evidence="4" id="KW-1134">Transmembrane beta strand</keyword>
<keyword evidence="9" id="KW-0472">Membrane</keyword>
<feature type="domain" description="Porin" evidence="12">
    <location>
        <begin position="10"/>
        <end position="325"/>
    </location>
</feature>
<dbReference type="PANTHER" id="PTHR34501">
    <property type="entry name" value="PROTEIN YDDL-RELATED"/>
    <property type="match status" value="1"/>
</dbReference>
<evidence type="ECO:0000256" key="8">
    <source>
        <dbReference type="ARBA" id="ARBA00023114"/>
    </source>
</evidence>
<dbReference type="InterPro" id="IPR050298">
    <property type="entry name" value="Gram-neg_bact_OMP"/>
</dbReference>
<evidence type="ECO:0000256" key="1">
    <source>
        <dbReference type="ARBA" id="ARBA00004571"/>
    </source>
</evidence>
<dbReference type="PANTHER" id="PTHR34501:SF9">
    <property type="entry name" value="MAJOR OUTER MEMBRANE PROTEIN P.IA"/>
    <property type="match status" value="1"/>
</dbReference>
<dbReference type="InterPro" id="IPR033900">
    <property type="entry name" value="Gram_neg_porin_domain"/>
</dbReference>
<dbReference type="Gene3D" id="2.40.160.10">
    <property type="entry name" value="Porin"/>
    <property type="match status" value="1"/>
</dbReference>